<gene>
    <name evidence="1" type="ORF">PFISCL1PPCAC_25736</name>
</gene>
<reference evidence="1" key="1">
    <citation type="submission" date="2023-10" db="EMBL/GenBank/DDBJ databases">
        <title>Genome assembly of Pristionchus species.</title>
        <authorList>
            <person name="Yoshida K."/>
            <person name="Sommer R.J."/>
        </authorList>
    </citation>
    <scope>NUCLEOTIDE SEQUENCE</scope>
    <source>
        <strain evidence="1">RS5133</strain>
    </source>
</reference>
<organism evidence="1 2">
    <name type="scientific">Pristionchus fissidentatus</name>
    <dbReference type="NCBI Taxonomy" id="1538716"/>
    <lineage>
        <taxon>Eukaryota</taxon>
        <taxon>Metazoa</taxon>
        <taxon>Ecdysozoa</taxon>
        <taxon>Nematoda</taxon>
        <taxon>Chromadorea</taxon>
        <taxon>Rhabditida</taxon>
        <taxon>Rhabditina</taxon>
        <taxon>Diplogasteromorpha</taxon>
        <taxon>Diplogasteroidea</taxon>
        <taxon>Neodiplogasteridae</taxon>
        <taxon>Pristionchus</taxon>
    </lineage>
</organism>
<dbReference type="AlphaFoldDB" id="A0AAV5WUT1"/>
<dbReference type="Proteomes" id="UP001432322">
    <property type="component" value="Unassembled WGS sequence"/>
</dbReference>
<accession>A0AAV5WUT1</accession>
<feature type="non-terminal residue" evidence="1">
    <location>
        <position position="1"/>
    </location>
</feature>
<keyword evidence="2" id="KW-1185">Reference proteome</keyword>
<protein>
    <submittedName>
        <fullName evidence="1">Uncharacterized protein</fullName>
    </submittedName>
</protein>
<dbReference type="EMBL" id="BTSY01000006">
    <property type="protein sequence ID" value="GMT34439.1"/>
    <property type="molecule type" value="Genomic_DNA"/>
</dbReference>
<evidence type="ECO:0000313" key="2">
    <source>
        <dbReference type="Proteomes" id="UP001432322"/>
    </source>
</evidence>
<feature type="non-terminal residue" evidence="1">
    <location>
        <position position="153"/>
    </location>
</feature>
<evidence type="ECO:0000313" key="1">
    <source>
        <dbReference type="EMBL" id="GMT34439.1"/>
    </source>
</evidence>
<name>A0AAV5WUT1_9BILA</name>
<proteinExistence type="predicted"/>
<comment type="caution">
    <text evidence="1">The sequence shown here is derived from an EMBL/GenBank/DDBJ whole genome shotgun (WGS) entry which is preliminary data.</text>
</comment>
<sequence>FGRHFDRYQKCFHRERPECTPQAIEVKQRIEVALQQTYEKLVTTSHMSVPHLCSQWRRSMPADIVPPGSAQVEAPSTMASSSLSTSSSVTSSLITTTSSPPTTVTMTTIDYMVEAVRKSTSPASVQMLLPVQMTDAPIVTLNVSLQLKIFKIL</sequence>